<dbReference type="SUPFAM" id="SSF54611">
    <property type="entry name" value="SecB-like"/>
    <property type="match status" value="1"/>
</dbReference>
<organism evidence="5 6">
    <name type="scientific">Chryseobacterium camelliae</name>
    <dbReference type="NCBI Taxonomy" id="1265445"/>
    <lineage>
        <taxon>Bacteria</taxon>
        <taxon>Pseudomonadati</taxon>
        <taxon>Bacteroidota</taxon>
        <taxon>Flavobacteriia</taxon>
        <taxon>Flavobacteriales</taxon>
        <taxon>Weeksellaceae</taxon>
        <taxon>Chryseobacterium group</taxon>
        <taxon>Chryseobacterium</taxon>
    </lineage>
</organism>
<evidence type="ECO:0000256" key="2">
    <source>
        <dbReference type="ARBA" id="ARBA00022448"/>
    </source>
</evidence>
<dbReference type="Gene3D" id="3.10.420.10">
    <property type="entry name" value="SecB-like"/>
    <property type="match status" value="1"/>
</dbReference>
<keyword evidence="2" id="KW-0813">Transport</keyword>
<keyword evidence="3" id="KW-0653">Protein transport</keyword>
<dbReference type="Pfam" id="PF02556">
    <property type="entry name" value="SecB"/>
    <property type="match status" value="1"/>
</dbReference>
<evidence type="ECO:0000256" key="3">
    <source>
        <dbReference type="ARBA" id="ARBA00022927"/>
    </source>
</evidence>
<protein>
    <submittedName>
        <fullName evidence="5">Protein-export chaperone SecB</fullName>
    </submittedName>
</protein>
<dbReference type="EMBL" id="CP115859">
    <property type="protein sequence ID" value="WBV59480.1"/>
    <property type="molecule type" value="Genomic_DNA"/>
</dbReference>
<evidence type="ECO:0000313" key="5">
    <source>
        <dbReference type="EMBL" id="WBV59480.1"/>
    </source>
</evidence>
<keyword evidence="6" id="KW-1185">Reference proteome</keyword>
<dbReference type="InterPro" id="IPR035958">
    <property type="entry name" value="SecB-like_sf"/>
</dbReference>
<proteinExistence type="inferred from homology"/>
<comment type="similarity">
    <text evidence="1">Belongs to the SecB family.</text>
</comment>
<evidence type="ECO:0000256" key="4">
    <source>
        <dbReference type="ARBA" id="ARBA00023010"/>
    </source>
</evidence>
<keyword evidence="4" id="KW-0811">Translocation</keyword>
<dbReference type="RefSeq" id="WP_271147870.1">
    <property type="nucleotide sequence ID" value="NZ_CP115859.1"/>
</dbReference>
<gene>
    <name evidence="5" type="ORF">PFY12_10460</name>
</gene>
<sequence>MNKVAFSLERHIFRKVNIDLDNKSSQNLQIAFNPSGEFEVEKSLFNLKFDFEAKSDDTKNPFINIEFKAVFKFENVKNIEEIPPYFYRNAIAIVFPYVRAFVSTVTLQANIPPVVLPTMNLSPL</sequence>
<name>A0ABY7QIL3_9FLAO</name>
<evidence type="ECO:0000313" key="6">
    <source>
        <dbReference type="Proteomes" id="UP001210978"/>
    </source>
</evidence>
<dbReference type="InterPro" id="IPR003708">
    <property type="entry name" value="SecB"/>
</dbReference>
<accession>A0ABY7QIL3</accession>
<evidence type="ECO:0000256" key="1">
    <source>
        <dbReference type="ARBA" id="ARBA00009990"/>
    </source>
</evidence>
<dbReference type="Proteomes" id="UP001210978">
    <property type="component" value="Chromosome"/>
</dbReference>
<reference evidence="5 6" key="1">
    <citation type="submission" date="2023-01" db="EMBL/GenBank/DDBJ databases">
        <title>Complete genome of Chryseobacterium camelliae VAN22-5A.</title>
        <authorList>
            <person name="Zong G."/>
            <person name="Cao G."/>
        </authorList>
    </citation>
    <scope>NUCLEOTIDE SEQUENCE [LARGE SCALE GENOMIC DNA]</scope>
    <source>
        <strain evidence="5 6">VAN22-5A</strain>
    </source>
</reference>